<dbReference type="EMBL" id="VUJX02000011">
    <property type="protein sequence ID" value="KAL0930404.1"/>
    <property type="molecule type" value="Genomic_DNA"/>
</dbReference>
<reference evidence="1 2" key="1">
    <citation type="journal article" date="2020" name="Phytopathology">
        <title>Genome Sequence Resources of Colletotrichum truncatum, C. plurivorum, C. musicola, and C. sojae: Four Species Pathogenic to Soybean (Glycine max).</title>
        <authorList>
            <person name="Rogerio F."/>
            <person name="Boufleur T.R."/>
            <person name="Ciampi-Guillardi M."/>
            <person name="Sukno S.A."/>
            <person name="Thon M.R."/>
            <person name="Massola Junior N.S."/>
            <person name="Baroncelli R."/>
        </authorList>
    </citation>
    <scope>NUCLEOTIDE SEQUENCE [LARGE SCALE GENOMIC DNA]</scope>
    <source>
        <strain evidence="1 2">CMES1059</strain>
    </source>
</reference>
<gene>
    <name evidence="1" type="ORF">CTRU02_214479</name>
</gene>
<proteinExistence type="predicted"/>
<evidence type="ECO:0000313" key="2">
    <source>
        <dbReference type="Proteomes" id="UP000805649"/>
    </source>
</evidence>
<keyword evidence="2" id="KW-1185">Reference proteome</keyword>
<organism evidence="1 2">
    <name type="scientific">Colletotrichum truncatum</name>
    <name type="common">Anthracnose fungus</name>
    <name type="synonym">Colletotrichum capsici</name>
    <dbReference type="NCBI Taxonomy" id="5467"/>
    <lineage>
        <taxon>Eukaryota</taxon>
        <taxon>Fungi</taxon>
        <taxon>Dikarya</taxon>
        <taxon>Ascomycota</taxon>
        <taxon>Pezizomycotina</taxon>
        <taxon>Sordariomycetes</taxon>
        <taxon>Hypocreomycetidae</taxon>
        <taxon>Glomerellales</taxon>
        <taxon>Glomerellaceae</taxon>
        <taxon>Colletotrichum</taxon>
        <taxon>Colletotrichum truncatum species complex</taxon>
    </lineage>
</organism>
<comment type="caution">
    <text evidence="1">The sequence shown here is derived from an EMBL/GenBank/DDBJ whole genome shotgun (WGS) entry which is preliminary data.</text>
</comment>
<dbReference type="Proteomes" id="UP000805649">
    <property type="component" value="Unassembled WGS sequence"/>
</dbReference>
<accession>A0ACC3YEY4</accession>
<name>A0ACC3YEY4_COLTU</name>
<sequence>MFFANSTLNSLLAVVLLSLLTAYIVYSVINSPIRHIPGPWHTLITHYPLKYYVLTGQRMYYVHALHARYGPVVRISPSEVAVCDPDGYAAIHRIGGGFLKSAWYEESTRSDSGETSIFAMSDPRQHAQRRKLLGRVLTKQSLRRDWEFLVRQKVERAVDRIYNEAREGGCSDMLKWWTMMSTDTIAQLAFGESFNLLELGEVRRPWGHSHPCHTTTQYATSYPLLHFIQSINPFKSSAGAPDAQKVFRVYGKRAVANAFKNSRDRPNLFARMIDASMAREMEWLNEGVIEAEANSMIIGGSDTTSVTQTYLVWAVLKRPDLREALEEEVDGLEPGFDDAALEKLPLLNAVIDETLRLYGGAPGHLARIVPPKGATVGGYFIPSNYTVETQAYTLHRNPEVWPDPYRFDETRFLDPSQLTQQQKQLFLPFGAGSRSCIGVELAKMELRLATAVFFRRCKGLKLAPGTTDESMEMENYFLISPRGHKCEVIMA</sequence>
<evidence type="ECO:0000313" key="1">
    <source>
        <dbReference type="EMBL" id="KAL0930404.1"/>
    </source>
</evidence>
<protein>
    <submittedName>
        <fullName evidence="1">Cytochrome p450</fullName>
    </submittedName>
</protein>